<protein>
    <recommendedName>
        <fullName evidence="1">Tyrosine-protein kinase ephrin type A/B receptor-like domain-containing protein</fullName>
    </recommendedName>
</protein>
<evidence type="ECO:0000259" key="1">
    <source>
        <dbReference type="Pfam" id="PF07699"/>
    </source>
</evidence>
<accession>A0A813ANT9</accession>
<dbReference type="Pfam" id="PF07699">
    <property type="entry name" value="Ephrin_rec_like"/>
    <property type="match status" value="1"/>
</dbReference>
<dbReference type="AlphaFoldDB" id="A0A813ANT9"/>
<feature type="non-terminal residue" evidence="2">
    <location>
        <position position="99"/>
    </location>
</feature>
<feature type="non-terminal residue" evidence="2">
    <location>
        <position position="1"/>
    </location>
</feature>
<gene>
    <name evidence="2" type="ORF">SNEC2469_LOCUS28456</name>
</gene>
<dbReference type="Gene3D" id="2.10.50.10">
    <property type="entry name" value="Tumor Necrosis Factor Receptor, subunit A, domain 2"/>
    <property type="match status" value="1"/>
</dbReference>
<dbReference type="InterPro" id="IPR011641">
    <property type="entry name" value="Tyr-kin_ephrin_A/B_rcpt-like"/>
</dbReference>
<name>A0A813ANT9_9DINO</name>
<dbReference type="SMART" id="SM01411">
    <property type="entry name" value="Ephrin_rec_like"/>
    <property type="match status" value="1"/>
</dbReference>
<proteinExistence type="predicted"/>
<feature type="domain" description="Tyrosine-protein kinase ephrin type A/B receptor-like" evidence="1">
    <location>
        <begin position="3"/>
        <end position="47"/>
    </location>
</feature>
<dbReference type="OrthoDB" id="10066368at2759"/>
<dbReference type="EMBL" id="CAJNJA010061892">
    <property type="protein sequence ID" value="CAE7874917.1"/>
    <property type="molecule type" value="Genomic_DNA"/>
</dbReference>
<evidence type="ECO:0000313" key="3">
    <source>
        <dbReference type="Proteomes" id="UP000601435"/>
    </source>
</evidence>
<organism evidence="2 3">
    <name type="scientific">Symbiodinium necroappetens</name>
    <dbReference type="NCBI Taxonomy" id="1628268"/>
    <lineage>
        <taxon>Eukaryota</taxon>
        <taxon>Sar</taxon>
        <taxon>Alveolata</taxon>
        <taxon>Dinophyceae</taxon>
        <taxon>Suessiales</taxon>
        <taxon>Symbiodiniaceae</taxon>
        <taxon>Symbiodinium</taxon>
    </lineage>
</organism>
<comment type="caution">
    <text evidence="2">The sequence shown here is derived from an EMBL/GenBank/DDBJ whole genome shotgun (WGS) entry which is preliminary data.</text>
</comment>
<sequence>EYQNEVGKQTCNRCEIGYYQDEPGSPRCVLCPSGTTLGLGSVSLADCGCEAGFIDQADDGNLSCLPCGSGLDCPALGSVTSLGSGSSPLGINFVPKVKE</sequence>
<dbReference type="Proteomes" id="UP000601435">
    <property type="component" value="Unassembled WGS sequence"/>
</dbReference>
<evidence type="ECO:0000313" key="2">
    <source>
        <dbReference type="EMBL" id="CAE7874917.1"/>
    </source>
</evidence>
<reference evidence="2" key="1">
    <citation type="submission" date="2021-02" db="EMBL/GenBank/DDBJ databases">
        <authorList>
            <person name="Dougan E. K."/>
            <person name="Rhodes N."/>
            <person name="Thang M."/>
            <person name="Chan C."/>
        </authorList>
    </citation>
    <scope>NUCLEOTIDE SEQUENCE</scope>
</reference>
<keyword evidence="3" id="KW-1185">Reference proteome</keyword>